<organism evidence="5 6">
    <name type="scientific">Dendrothele bispora (strain CBS 962.96)</name>
    <dbReference type="NCBI Taxonomy" id="1314807"/>
    <lineage>
        <taxon>Eukaryota</taxon>
        <taxon>Fungi</taxon>
        <taxon>Dikarya</taxon>
        <taxon>Basidiomycota</taxon>
        <taxon>Agaricomycotina</taxon>
        <taxon>Agaricomycetes</taxon>
        <taxon>Agaricomycetidae</taxon>
        <taxon>Agaricales</taxon>
        <taxon>Agaricales incertae sedis</taxon>
        <taxon>Dendrothele</taxon>
    </lineage>
</organism>
<dbReference type="InterPro" id="IPR001138">
    <property type="entry name" value="Zn2Cys6_DnaBD"/>
</dbReference>
<dbReference type="Proteomes" id="UP000297245">
    <property type="component" value="Unassembled WGS sequence"/>
</dbReference>
<dbReference type="PANTHER" id="PTHR31001">
    <property type="entry name" value="UNCHARACTERIZED TRANSCRIPTIONAL REGULATORY PROTEIN"/>
    <property type="match status" value="1"/>
</dbReference>
<accession>A0A4S8LJJ6</accession>
<keyword evidence="2" id="KW-0539">Nucleus</keyword>
<name>A0A4S8LJJ6_DENBC</name>
<feature type="compositionally biased region" description="Low complexity" evidence="3">
    <location>
        <begin position="784"/>
        <end position="798"/>
    </location>
</feature>
<feature type="region of interest" description="Disordered" evidence="3">
    <location>
        <begin position="917"/>
        <end position="969"/>
    </location>
</feature>
<gene>
    <name evidence="5" type="ORF">K435DRAFT_969133</name>
</gene>
<feature type="region of interest" description="Disordered" evidence="3">
    <location>
        <begin position="777"/>
        <end position="798"/>
    </location>
</feature>
<evidence type="ECO:0000256" key="3">
    <source>
        <dbReference type="SAM" id="MobiDB-lite"/>
    </source>
</evidence>
<feature type="compositionally biased region" description="Pro residues" evidence="3">
    <location>
        <begin position="1266"/>
        <end position="1277"/>
    </location>
</feature>
<feature type="compositionally biased region" description="Basic and acidic residues" evidence="3">
    <location>
        <begin position="956"/>
        <end position="969"/>
    </location>
</feature>
<dbReference type="GO" id="GO:0000981">
    <property type="term" value="F:DNA-binding transcription factor activity, RNA polymerase II-specific"/>
    <property type="evidence" value="ECO:0007669"/>
    <property type="project" value="InterPro"/>
</dbReference>
<protein>
    <recommendedName>
        <fullName evidence="4">Zn(2)-C6 fungal-type domain-containing protein</fullName>
    </recommendedName>
</protein>
<feature type="region of interest" description="Disordered" evidence="3">
    <location>
        <begin position="129"/>
        <end position="156"/>
    </location>
</feature>
<dbReference type="CDD" id="cd12148">
    <property type="entry name" value="fungal_TF_MHR"/>
    <property type="match status" value="1"/>
</dbReference>
<dbReference type="Gene3D" id="4.10.240.10">
    <property type="entry name" value="Zn(2)-C6 fungal-type DNA-binding domain"/>
    <property type="match status" value="1"/>
</dbReference>
<feature type="region of interest" description="Disordered" evidence="3">
    <location>
        <begin position="1262"/>
        <end position="1388"/>
    </location>
</feature>
<evidence type="ECO:0000256" key="2">
    <source>
        <dbReference type="ARBA" id="ARBA00023242"/>
    </source>
</evidence>
<dbReference type="OrthoDB" id="3364175at2759"/>
<proteinExistence type="predicted"/>
<keyword evidence="6" id="KW-1185">Reference proteome</keyword>
<evidence type="ECO:0000259" key="4">
    <source>
        <dbReference type="PROSITE" id="PS50048"/>
    </source>
</evidence>
<dbReference type="GO" id="GO:0008270">
    <property type="term" value="F:zinc ion binding"/>
    <property type="evidence" value="ECO:0007669"/>
    <property type="project" value="InterPro"/>
</dbReference>
<comment type="subcellular location">
    <subcellularLocation>
        <location evidence="1">Nucleus</location>
    </subcellularLocation>
</comment>
<dbReference type="PROSITE" id="PS50048">
    <property type="entry name" value="ZN2_CY6_FUNGAL_2"/>
    <property type="match status" value="1"/>
</dbReference>
<sequence>MNPPSQKDSPKENKKRRRLRLNRDCVECTDRHQRCDRKKPCTPCFQRGVSHRCRWEKEPNARPTPSRPPSHLGSDSDEKAELKKQVASLERQLDLLLQVASPEQRLMLQASHTGWDTESSVSDLDRFSTASRYSPTPSSVGSTYPLHTDETPTTRRMSGTIYSNLPYASEHPDNLFGQGSSMDYLHAPNGGWQAGGIVCPSIGSDHALVGSDWSQQSAPSIEELLSFIPPKDEIQSRSNTFFSKNWFGIPRGYFDAGVEHMFSCHQSGRNVDPNLLALLFAILGYASSVDTRLQPTGFEQSDRYFSFSNFALLIASVGESTYCSEYQTTNTSTFDKHQALLGCFCVPILCDHYVKRGRFEAAWALIDRWIQIAQAILHREDDPHGRIALWNLVAFDKIYCVALDKPSSNSCSLSTDSALEALEEDKYRLALYSLSNIASDVSEKCLGSTLQTIEDLDKRLELWKKAYLVDLGLTPSQTPQFHDESYTLCTWYWFIRMKVHLEHAIYEPKAPDDNLSRASRSVSRAHSQHLCITCCKELIQLHCNTSENAVQISPSSLWPSDQYASAQYKPSNGGVLGIFTWLKVTEALILIHDCPILGDGTNQTIIYGDTWSLLKRAYDLNVFRNCLTCEKQLKRGVSIHELSRRGASILEDFFRRTADWSMSPGAEQLDDQSGHWTSYAVSPPMDPLYSSPSITGSSSPEQKLEHLQMSPIISTLDFGADYSDVASGNYWYVDESTTSTLSLDANPVYSSRDLGFPSSSRDLDRFPPHISDAMSKTRTSATVQSSSQGGCSSLASTSNAEAPGSDMFVKLPCSYRNHPSSGLPSQSIYPNSNPKTTPIVKMARPVKTVSGSSTLLNTGYEDLVTDSDNETVTVPGTCIQANFLSDSDGGPESPFPQISQKVTHHTSLLSPVQVASIPGPTVGVEGDDKNVTQSRSRWARIPKANNQSTPELSHPSGDDHDGASPEVESTRLDTLQLSVTGSNVTSVPDKNLVTMSGEISEIVSVGNPNINASSKAISWSQQSTDTTEMFAIRHLSNGRVAEGSNVLQKATPVDSSELTFQALREASLELLRLLADNQTPGIGFPPGKPTVYRRKRCPRGEISPVWHLLLPRDWGECNRNLKSGRRVDTIWFLHHHDWGSSVRWATYRRIRRLSKRWSDDFYDWINSLASSWSSSPPGAFQNSSDFGIYGSTFVACEDYHMTTNNYNYPLGPGNGGVSPEELLRQIQIERRMLELERRMMQVERSILNIERSMFNIEQKLDRLQSRPPPEPDPPPDPHTYYSRDPHRSSSYSSPYTHHPPPDFYANHARSHYGSSSYSTPSTHNPLSNLYADYDRSHSMNSSDRIPHQYYPPHGSDTYHARHPTNFSHGARRRYHPYSPPNRRYTSPVHSDFHSGLSIFDTSTQNSNNNGCTDYRAT</sequence>
<feature type="region of interest" description="Disordered" evidence="3">
    <location>
        <begin position="56"/>
        <end position="82"/>
    </location>
</feature>
<feature type="compositionally biased region" description="Polar residues" evidence="3">
    <location>
        <begin position="129"/>
        <end position="142"/>
    </location>
</feature>
<evidence type="ECO:0000313" key="6">
    <source>
        <dbReference type="Proteomes" id="UP000297245"/>
    </source>
</evidence>
<dbReference type="GO" id="GO:0005634">
    <property type="term" value="C:nucleus"/>
    <property type="evidence" value="ECO:0007669"/>
    <property type="project" value="UniProtKB-SubCell"/>
</dbReference>
<dbReference type="EMBL" id="ML179370">
    <property type="protein sequence ID" value="THU89362.1"/>
    <property type="molecule type" value="Genomic_DNA"/>
</dbReference>
<reference evidence="5 6" key="1">
    <citation type="journal article" date="2019" name="Nat. Ecol. Evol.">
        <title>Megaphylogeny resolves global patterns of mushroom evolution.</title>
        <authorList>
            <person name="Varga T."/>
            <person name="Krizsan K."/>
            <person name="Foldi C."/>
            <person name="Dima B."/>
            <person name="Sanchez-Garcia M."/>
            <person name="Sanchez-Ramirez S."/>
            <person name="Szollosi G.J."/>
            <person name="Szarkandi J.G."/>
            <person name="Papp V."/>
            <person name="Albert L."/>
            <person name="Andreopoulos W."/>
            <person name="Angelini C."/>
            <person name="Antonin V."/>
            <person name="Barry K.W."/>
            <person name="Bougher N.L."/>
            <person name="Buchanan P."/>
            <person name="Buyck B."/>
            <person name="Bense V."/>
            <person name="Catcheside P."/>
            <person name="Chovatia M."/>
            <person name="Cooper J."/>
            <person name="Damon W."/>
            <person name="Desjardin D."/>
            <person name="Finy P."/>
            <person name="Geml J."/>
            <person name="Haridas S."/>
            <person name="Hughes K."/>
            <person name="Justo A."/>
            <person name="Karasinski D."/>
            <person name="Kautmanova I."/>
            <person name="Kiss B."/>
            <person name="Kocsube S."/>
            <person name="Kotiranta H."/>
            <person name="LaButti K.M."/>
            <person name="Lechner B.E."/>
            <person name="Liimatainen K."/>
            <person name="Lipzen A."/>
            <person name="Lukacs Z."/>
            <person name="Mihaltcheva S."/>
            <person name="Morgado L.N."/>
            <person name="Niskanen T."/>
            <person name="Noordeloos M.E."/>
            <person name="Ohm R.A."/>
            <person name="Ortiz-Santana B."/>
            <person name="Ovrebo C."/>
            <person name="Racz N."/>
            <person name="Riley R."/>
            <person name="Savchenko A."/>
            <person name="Shiryaev A."/>
            <person name="Soop K."/>
            <person name="Spirin V."/>
            <person name="Szebenyi C."/>
            <person name="Tomsovsky M."/>
            <person name="Tulloss R.E."/>
            <person name="Uehling J."/>
            <person name="Grigoriev I.V."/>
            <person name="Vagvolgyi C."/>
            <person name="Papp T."/>
            <person name="Martin F.M."/>
            <person name="Miettinen O."/>
            <person name="Hibbett D.S."/>
            <person name="Nagy L.G."/>
        </authorList>
    </citation>
    <scope>NUCLEOTIDE SEQUENCE [LARGE SCALE GENOMIC DNA]</scope>
    <source>
        <strain evidence="5 6">CBS 962.96</strain>
    </source>
</reference>
<feature type="compositionally biased region" description="Low complexity" evidence="3">
    <location>
        <begin position="1311"/>
        <end position="1323"/>
    </location>
</feature>
<feature type="domain" description="Zn(2)-C6 fungal-type" evidence="4">
    <location>
        <begin position="24"/>
        <end position="55"/>
    </location>
</feature>
<evidence type="ECO:0000313" key="5">
    <source>
        <dbReference type="EMBL" id="THU89362.1"/>
    </source>
</evidence>
<dbReference type="InterPro" id="IPR036864">
    <property type="entry name" value="Zn2-C6_fun-type_DNA-bd_sf"/>
</dbReference>
<dbReference type="InterPro" id="IPR050613">
    <property type="entry name" value="Sec_Metabolite_Reg"/>
</dbReference>
<evidence type="ECO:0000256" key="1">
    <source>
        <dbReference type="ARBA" id="ARBA00004123"/>
    </source>
</evidence>